<dbReference type="OrthoDB" id="9889709at2759"/>
<accession>A0A1W0W9Z1</accession>
<gene>
    <name evidence="1" type="ORF">BV898_13766</name>
</gene>
<dbReference type="Proteomes" id="UP000192578">
    <property type="component" value="Unassembled WGS sequence"/>
</dbReference>
<organism evidence="1 2">
    <name type="scientific">Hypsibius exemplaris</name>
    <name type="common">Freshwater tardigrade</name>
    <dbReference type="NCBI Taxonomy" id="2072580"/>
    <lineage>
        <taxon>Eukaryota</taxon>
        <taxon>Metazoa</taxon>
        <taxon>Ecdysozoa</taxon>
        <taxon>Tardigrada</taxon>
        <taxon>Eutardigrada</taxon>
        <taxon>Parachela</taxon>
        <taxon>Hypsibioidea</taxon>
        <taxon>Hypsibiidae</taxon>
        <taxon>Hypsibius</taxon>
    </lineage>
</organism>
<proteinExistence type="predicted"/>
<keyword evidence="2" id="KW-1185">Reference proteome</keyword>
<reference evidence="2" key="1">
    <citation type="submission" date="2017-01" db="EMBL/GenBank/DDBJ databases">
        <title>Comparative genomics of anhydrobiosis in the tardigrade Hypsibius dujardini.</title>
        <authorList>
            <person name="Yoshida Y."/>
            <person name="Koutsovoulos G."/>
            <person name="Laetsch D."/>
            <person name="Stevens L."/>
            <person name="Kumar S."/>
            <person name="Horikawa D."/>
            <person name="Ishino K."/>
            <person name="Komine S."/>
            <person name="Tomita M."/>
            <person name="Blaxter M."/>
            <person name="Arakawa K."/>
        </authorList>
    </citation>
    <scope>NUCLEOTIDE SEQUENCE [LARGE SCALE GENOMIC DNA]</scope>
    <source>
        <strain evidence="2">Z151</strain>
    </source>
</reference>
<evidence type="ECO:0000313" key="2">
    <source>
        <dbReference type="Proteomes" id="UP000192578"/>
    </source>
</evidence>
<protein>
    <submittedName>
        <fullName evidence="1">Uncharacterized protein</fullName>
    </submittedName>
</protein>
<name>A0A1W0W9Z1_HYPEX</name>
<dbReference type="EMBL" id="MTYJ01000157">
    <property type="protein sequence ID" value="OQV11972.1"/>
    <property type="molecule type" value="Genomic_DNA"/>
</dbReference>
<evidence type="ECO:0000313" key="1">
    <source>
        <dbReference type="EMBL" id="OQV11972.1"/>
    </source>
</evidence>
<sequence length="694" mass="76937">MWYPEYRQAVQDALSAELGRNVSKNSIRMLPIEEIRIHSHRRSEEYEIANGWMSYANQPKLFNFSVNCATNETCTEVADNIRNHPDSFVSGLEVYYSLQTQRTRKRSVLVKSEHVQSSEMFSKLMHEFPDTNTVFLLGNDLKKLQLEVSSNVIATEITDEDFFVSSDEALNVGLQLDRRLQVKAISSSTFSPQMWDAVFWSSESARPDVTTKVLNDVYDKSDRSIQEAVKRSLVNPNGGKFAGGRSLTEFSGTSAVNDSFKIWASLKASGSWGVVCGYGDTGGNVAENKSQPHSAPESMMDEIARLNVLFRGGREFSDWKGEKFVTKPLQLTRVNLAAFRGTTTVIATLQMRVARTTSELRTRINVPHGGTAAEENLLGENKERLDLLEVLAREKIASLWDTLVGIVANQNRSQLLGQQRATNLSNILQGSFSRSEALAQQRSVVTEDIIRTLNLSDSSAKKMLTNLSDNLGSLVGRISRLEFRTEQKLFNLSTTLLDAAKTLVRLELGTEQKLTSIFNALPCSHQKLDHVANKLLDLESSLSRLESGVQQNFANFSSSIVTLAITMNSSKCRFTQLRLSGTTVSAKLTFAPAGLICIGNSASPTPSRNFLVFVKVSSRLNFLGTESLNGGFVDFRPYVSWSFSSGQSTPSSANSLTDDRASSSAKRRFAFRCMKMESTNCNKTYAEPTATMLT</sequence>
<dbReference type="AlphaFoldDB" id="A0A1W0W9Z1"/>
<comment type="caution">
    <text evidence="1">The sequence shown here is derived from an EMBL/GenBank/DDBJ whole genome shotgun (WGS) entry which is preliminary data.</text>
</comment>